<dbReference type="PROSITE" id="PS51767">
    <property type="entry name" value="PEPTIDASE_A1"/>
    <property type="match status" value="1"/>
</dbReference>
<name>A0A438FRE0_VITVI</name>
<dbReference type="AlphaFoldDB" id="A0A438FRE0"/>
<evidence type="ECO:0000256" key="1">
    <source>
        <dbReference type="ARBA" id="ARBA00007447"/>
    </source>
</evidence>
<dbReference type="GO" id="GO:0006508">
    <property type="term" value="P:proteolysis"/>
    <property type="evidence" value="ECO:0007669"/>
    <property type="project" value="InterPro"/>
</dbReference>
<evidence type="ECO:0000259" key="2">
    <source>
        <dbReference type="PROSITE" id="PS51767"/>
    </source>
</evidence>
<sequence length="76" mass="8670">MKAVEVGGYFLNLPTDVFDVGDKKGTIIDSGTTLAYLPEVVYDQLLSKIFSWQSDLKVHTIHDQFTCFQYSERYDA</sequence>
<feature type="domain" description="Peptidase A1" evidence="2">
    <location>
        <begin position="1"/>
        <end position="76"/>
    </location>
</feature>
<dbReference type="Gene3D" id="2.40.70.10">
    <property type="entry name" value="Acid Proteases"/>
    <property type="match status" value="1"/>
</dbReference>
<organism evidence="3 4">
    <name type="scientific">Vitis vinifera</name>
    <name type="common">Grape</name>
    <dbReference type="NCBI Taxonomy" id="29760"/>
    <lineage>
        <taxon>Eukaryota</taxon>
        <taxon>Viridiplantae</taxon>
        <taxon>Streptophyta</taxon>
        <taxon>Embryophyta</taxon>
        <taxon>Tracheophyta</taxon>
        <taxon>Spermatophyta</taxon>
        <taxon>Magnoliopsida</taxon>
        <taxon>eudicotyledons</taxon>
        <taxon>Gunneridae</taxon>
        <taxon>Pentapetalae</taxon>
        <taxon>rosids</taxon>
        <taxon>Vitales</taxon>
        <taxon>Vitaceae</taxon>
        <taxon>Viteae</taxon>
        <taxon>Vitis</taxon>
    </lineage>
</organism>
<proteinExistence type="inferred from homology"/>
<dbReference type="PANTHER" id="PTHR13683:SF685">
    <property type="entry name" value="EUKARYOTIC ASPARTYL PROTEASE FAMILY PROTEIN"/>
    <property type="match status" value="1"/>
</dbReference>
<dbReference type="Proteomes" id="UP000288805">
    <property type="component" value="Unassembled WGS sequence"/>
</dbReference>
<reference evidence="3 4" key="1">
    <citation type="journal article" date="2018" name="PLoS Genet.">
        <title>Population sequencing reveals clonal diversity and ancestral inbreeding in the grapevine cultivar Chardonnay.</title>
        <authorList>
            <person name="Roach M.J."/>
            <person name="Johnson D.L."/>
            <person name="Bohlmann J."/>
            <person name="van Vuuren H.J."/>
            <person name="Jones S.J."/>
            <person name="Pretorius I.S."/>
            <person name="Schmidt S.A."/>
            <person name="Borneman A.R."/>
        </authorList>
    </citation>
    <scope>NUCLEOTIDE SEQUENCE [LARGE SCALE GENOMIC DNA]</scope>
    <source>
        <strain evidence="4">cv. Chardonnay</strain>
        <tissue evidence="3">Leaf</tissue>
    </source>
</reference>
<gene>
    <name evidence="3" type="primary">VvCHDp000033_10</name>
    <name evidence="3" type="ORF">CK203_064023</name>
</gene>
<dbReference type="InterPro" id="IPR033121">
    <property type="entry name" value="PEPTIDASE_A1"/>
</dbReference>
<accession>A0A438FRE0</accession>
<dbReference type="EMBL" id="QGNW01000770">
    <property type="protein sequence ID" value="RVW62513.1"/>
    <property type="molecule type" value="Genomic_DNA"/>
</dbReference>
<comment type="similarity">
    <text evidence="1">Belongs to the peptidase A1 family.</text>
</comment>
<evidence type="ECO:0000313" key="4">
    <source>
        <dbReference type="Proteomes" id="UP000288805"/>
    </source>
</evidence>
<dbReference type="Pfam" id="PF14541">
    <property type="entry name" value="TAXi_C"/>
    <property type="match status" value="1"/>
</dbReference>
<protein>
    <submittedName>
        <fullName evidence="3">Aspartic proteinase-like protein 2</fullName>
    </submittedName>
</protein>
<dbReference type="PANTHER" id="PTHR13683">
    <property type="entry name" value="ASPARTYL PROTEASES"/>
    <property type="match status" value="1"/>
</dbReference>
<dbReference type="InterPro" id="IPR021109">
    <property type="entry name" value="Peptidase_aspartic_dom_sf"/>
</dbReference>
<dbReference type="GO" id="GO:0004190">
    <property type="term" value="F:aspartic-type endopeptidase activity"/>
    <property type="evidence" value="ECO:0007669"/>
    <property type="project" value="InterPro"/>
</dbReference>
<dbReference type="InterPro" id="IPR001461">
    <property type="entry name" value="Aspartic_peptidase_A1"/>
</dbReference>
<evidence type="ECO:0000313" key="3">
    <source>
        <dbReference type="EMBL" id="RVW62513.1"/>
    </source>
</evidence>
<comment type="caution">
    <text evidence="3">The sequence shown here is derived from an EMBL/GenBank/DDBJ whole genome shotgun (WGS) entry which is preliminary data.</text>
</comment>
<dbReference type="InterPro" id="IPR032799">
    <property type="entry name" value="TAXi_C"/>
</dbReference>
<dbReference type="SUPFAM" id="SSF50630">
    <property type="entry name" value="Acid proteases"/>
    <property type="match status" value="1"/>
</dbReference>